<keyword evidence="2" id="KW-1185">Reference proteome</keyword>
<sequence>MRLVYELSPIFKKEIMISREPKKKKQLKNKNVMMLKRKEFKISLLPLKFRIFKEIGLKSNINFLISTGLFLIFYSESQEKKKITNYQKYLLNFTAFFNFLDI</sequence>
<name>A0A3M7QBH0_BRAPC</name>
<protein>
    <submittedName>
        <fullName evidence="1">Uncharacterized protein</fullName>
    </submittedName>
</protein>
<comment type="caution">
    <text evidence="1">The sequence shown here is derived from an EMBL/GenBank/DDBJ whole genome shotgun (WGS) entry which is preliminary data.</text>
</comment>
<dbReference type="AlphaFoldDB" id="A0A3M7QBH0"/>
<gene>
    <name evidence="1" type="ORF">BpHYR1_048767</name>
</gene>
<reference evidence="1 2" key="1">
    <citation type="journal article" date="2018" name="Sci. Rep.">
        <title>Genomic signatures of local adaptation to the degree of environmental predictability in rotifers.</title>
        <authorList>
            <person name="Franch-Gras L."/>
            <person name="Hahn C."/>
            <person name="Garcia-Roger E.M."/>
            <person name="Carmona M.J."/>
            <person name="Serra M."/>
            <person name="Gomez A."/>
        </authorList>
    </citation>
    <scope>NUCLEOTIDE SEQUENCE [LARGE SCALE GENOMIC DNA]</scope>
    <source>
        <strain evidence="1">HYR1</strain>
    </source>
</reference>
<evidence type="ECO:0000313" key="2">
    <source>
        <dbReference type="Proteomes" id="UP000276133"/>
    </source>
</evidence>
<organism evidence="1 2">
    <name type="scientific">Brachionus plicatilis</name>
    <name type="common">Marine rotifer</name>
    <name type="synonym">Brachionus muelleri</name>
    <dbReference type="NCBI Taxonomy" id="10195"/>
    <lineage>
        <taxon>Eukaryota</taxon>
        <taxon>Metazoa</taxon>
        <taxon>Spiralia</taxon>
        <taxon>Gnathifera</taxon>
        <taxon>Rotifera</taxon>
        <taxon>Eurotatoria</taxon>
        <taxon>Monogononta</taxon>
        <taxon>Pseudotrocha</taxon>
        <taxon>Ploima</taxon>
        <taxon>Brachionidae</taxon>
        <taxon>Brachionus</taxon>
    </lineage>
</organism>
<dbReference type="Proteomes" id="UP000276133">
    <property type="component" value="Unassembled WGS sequence"/>
</dbReference>
<proteinExistence type="predicted"/>
<evidence type="ECO:0000313" key="1">
    <source>
        <dbReference type="EMBL" id="RNA08504.1"/>
    </source>
</evidence>
<dbReference type="EMBL" id="REGN01006719">
    <property type="protein sequence ID" value="RNA08504.1"/>
    <property type="molecule type" value="Genomic_DNA"/>
</dbReference>
<accession>A0A3M7QBH0</accession>